<dbReference type="EMBL" id="KK784884">
    <property type="protein sequence ID" value="KDO74289.1"/>
    <property type="molecule type" value="Genomic_DNA"/>
</dbReference>
<organism evidence="1 2">
    <name type="scientific">Citrus sinensis</name>
    <name type="common">Sweet orange</name>
    <name type="synonym">Citrus aurantium var. sinensis</name>
    <dbReference type="NCBI Taxonomy" id="2711"/>
    <lineage>
        <taxon>Eukaryota</taxon>
        <taxon>Viridiplantae</taxon>
        <taxon>Streptophyta</taxon>
        <taxon>Embryophyta</taxon>
        <taxon>Tracheophyta</taxon>
        <taxon>Spermatophyta</taxon>
        <taxon>Magnoliopsida</taxon>
        <taxon>eudicotyledons</taxon>
        <taxon>Gunneridae</taxon>
        <taxon>Pentapetalae</taxon>
        <taxon>rosids</taxon>
        <taxon>malvids</taxon>
        <taxon>Sapindales</taxon>
        <taxon>Rutaceae</taxon>
        <taxon>Aurantioideae</taxon>
        <taxon>Citrus</taxon>
    </lineage>
</organism>
<gene>
    <name evidence="1" type="ORF">CISIN_1g037372mg</name>
</gene>
<feature type="non-terminal residue" evidence="1">
    <location>
        <position position="1"/>
    </location>
</feature>
<keyword evidence="2" id="KW-1185">Reference proteome</keyword>
<sequence>KDDRAWEFIDPILQCEISYSITKRYVYLAILCVQEKAVYRPTISKVISILTHEIVNLPLLISMLFKLKKFS</sequence>
<proteinExistence type="predicted"/>
<accession>A0A067G3U0</accession>
<dbReference type="AlphaFoldDB" id="A0A067G3U0"/>
<evidence type="ECO:0000313" key="2">
    <source>
        <dbReference type="Proteomes" id="UP000027120"/>
    </source>
</evidence>
<name>A0A067G3U0_CITSI</name>
<dbReference type="SMR" id="A0A067G3U0"/>
<evidence type="ECO:0000313" key="1">
    <source>
        <dbReference type="EMBL" id="KDO74289.1"/>
    </source>
</evidence>
<evidence type="ECO:0008006" key="3">
    <source>
        <dbReference type="Google" id="ProtNLM"/>
    </source>
</evidence>
<reference evidence="1 2" key="1">
    <citation type="submission" date="2014-04" db="EMBL/GenBank/DDBJ databases">
        <authorList>
            <consortium name="International Citrus Genome Consortium"/>
            <person name="Gmitter F."/>
            <person name="Chen C."/>
            <person name="Farmerie W."/>
            <person name="Harkins T."/>
            <person name="Desany B."/>
            <person name="Mohiuddin M."/>
            <person name="Kodira C."/>
            <person name="Borodovsky M."/>
            <person name="Lomsadze A."/>
            <person name="Burns P."/>
            <person name="Jenkins J."/>
            <person name="Prochnik S."/>
            <person name="Shu S."/>
            <person name="Chapman J."/>
            <person name="Pitluck S."/>
            <person name="Schmutz J."/>
            <person name="Rokhsar D."/>
        </authorList>
    </citation>
    <scope>NUCLEOTIDE SEQUENCE</scope>
</reference>
<dbReference type="Proteomes" id="UP000027120">
    <property type="component" value="Unassembled WGS sequence"/>
</dbReference>
<protein>
    <recommendedName>
        <fullName evidence="3">Serine-threonine/tyrosine-protein kinase catalytic domain-containing protein</fullName>
    </recommendedName>
</protein>